<reference evidence="2 3" key="1">
    <citation type="journal article" date="2019" name="Commun. Biol.">
        <title>The bagworm genome reveals a unique fibroin gene that provides high tensile strength.</title>
        <authorList>
            <person name="Kono N."/>
            <person name="Nakamura H."/>
            <person name="Ohtoshi R."/>
            <person name="Tomita M."/>
            <person name="Numata K."/>
            <person name="Arakawa K."/>
        </authorList>
    </citation>
    <scope>NUCLEOTIDE SEQUENCE [LARGE SCALE GENOMIC DNA]</scope>
</reference>
<dbReference type="AlphaFoldDB" id="A0A4C1WSQ6"/>
<feature type="region of interest" description="Disordered" evidence="1">
    <location>
        <begin position="1"/>
        <end position="26"/>
    </location>
</feature>
<evidence type="ECO:0000313" key="3">
    <source>
        <dbReference type="Proteomes" id="UP000299102"/>
    </source>
</evidence>
<dbReference type="EMBL" id="BGZK01000617">
    <property type="protein sequence ID" value="GBP53144.1"/>
    <property type="molecule type" value="Genomic_DNA"/>
</dbReference>
<evidence type="ECO:0000313" key="2">
    <source>
        <dbReference type="EMBL" id="GBP53144.1"/>
    </source>
</evidence>
<accession>A0A4C1WSQ6</accession>
<comment type="caution">
    <text evidence="2">The sequence shown here is derived from an EMBL/GenBank/DDBJ whole genome shotgun (WGS) entry which is preliminary data.</text>
</comment>
<evidence type="ECO:0000256" key="1">
    <source>
        <dbReference type="SAM" id="MobiDB-lite"/>
    </source>
</evidence>
<dbReference type="Proteomes" id="UP000299102">
    <property type="component" value="Unassembled WGS sequence"/>
</dbReference>
<name>A0A4C1WSQ6_EUMVA</name>
<sequence>MKNFGRVTPQRSGDRNPSGNILVPEKSRLRHSQGVCDPILIGLLDREQHLAGASAAGAGAGPAARVPARARCETRRTIASAANASAGNSSIAGYRGPGGAGGAEGARKHCGPSSPDGHFATNYVVTSKSSTRADPRTKASTEYRQLSLVRAPHSHSAGYYNLLLSAQEKWPSSKPILNSTEVVRCRRARAAPLAPPEAPRATAARLMLGPCLLGRLGYRSVRVHYGRFAPYDGRLRF</sequence>
<organism evidence="2 3">
    <name type="scientific">Eumeta variegata</name>
    <name type="common">Bagworm moth</name>
    <name type="synonym">Eumeta japonica</name>
    <dbReference type="NCBI Taxonomy" id="151549"/>
    <lineage>
        <taxon>Eukaryota</taxon>
        <taxon>Metazoa</taxon>
        <taxon>Ecdysozoa</taxon>
        <taxon>Arthropoda</taxon>
        <taxon>Hexapoda</taxon>
        <taxon>Insecta</taxon>
        <taxon>Pterygota</taxon>
        <taxon>Neoptera</taxon>
        <taxon>Endopterygota</taxon>
        <taxon>Lepidoptera</taxon>
        <taxon>Glossata</taxon>
        <taxon>Ditrysia</taxon>
        <taxon>Tineoidea</taxon>
        <taxon>Psychidae</taxon>
        <taxon>Oiketicinae</taxon>
        <taxon>Eumeta</taxon>
    </lineage>
</organism>
<keyword evidence="3" id="KW-1185">Reference proteome</keyword>
<feature type="region of interest" description="Disordered" evidence="1">
    <location>
        <begin position="98"/>
        <end position="121"/>
    </location>
</feature>
<protein>
    <submittedName>
        <fullName evidence="2">Uncharacterized protein</fullName>
    </submittedName>
</protein>
<gene>
    <name evidence="2" type="ORF">EVAR_28486_1</name>
</gene>
<feature type="compositionally biased region" description="Polar residues" evidence="1">
    <location>
        <begin position="9"/>
        <end position="19"/>
    </location>
</feature>
<proteinExistence type="predicted"/>